<proteinExistence type="predicted"/>
<evidence type="ECO:0000256" key="1">
    <source>
        <dbReference type="SAM" id="Phobius"/>
    </source>
</evidence>
<keyword evidence="1" id="KW-0472">Membrane</keyword>
<dbReference type="Proteomes" id="UP000249829">
    <property type="component" value="Unassembled WGS sequence"/>
</dbReference>
<protein>
    <submittedName>
        <fullName evidence="2">Uncharacterized protein</fullName>
    </submittedName>
</protein>
<dbReference type="AlphaFoldDB" id="A0A2V5HD72"/>
<dbReference type="PROSITE" id="PS51257">
    <property type="entry name" value="PROKAR_LIPOPROTEIN"/>
    <property type="match status" value="1"/>
</dbReference>
<gene>
    <name evidence="2" type="ORF">BO99DRAFT_143957</name>
</gene>
<organism evidence="2 3">
    <name type="scientific">Aspergillus violaceofuscus (strain CBS 115571)</name>
    <dbReference type="NCBI Taxonomy" id="1450538"/>
    <lineage>
        <taxon>Eukaryota</taxon>
        <taxon>Fungi</taxon>
        <taxon>Dikarya</taxon>
        <taxon>Ascomycota</taxon>
        <taxon>Pezizomycotina</taxon>
        <taxon>Eurotiomycetes</taxon>
        <taxon>Eurotiomycetidae</taxon>
        <taxon>Eurotiales</taxon>
        <taxon>Aspergillaceae</taxon>
        <taxon>Aspergillus</taxon>
    </lineage>
</organism>
<evidence type="ECO:0000313" key="2">
    <source>
        <dbReference type="EMBL" id="PYI19223.1"/>
    </source>
</evidence>
<evidence type="ECO:0000313" key="3">
    <source>
        <dbReference type="Proteomes" id="UP000249829"/>
    </source>
</evidence>
<keyword evidence="1" id="KW-1133">Transmembrane helix</keyword>
<keyword evidence="3" id="KW-1185">Reference proteome</keyword>
<feature type="transmembrane region" description="Helical" evidence="1">
    <location>
        <begin position="9"/>
        <end position="28"/>
    </location>
</feature>
<keyword evidence="1" id="KW-0812">Transmembrane</keyword>
<accession>A0A2V5HD72</accession>
<name>A0A2V5HD72_ASPV1</name>
<sequence length="122" mass="13647">MKSCYRDDPFVYVYGVLSSACILGLGLMRNSGDDGVVACGKVAGTIAAVRPQHCTNCFYVFVIAFVLYGTQFRYSLRHHCHRCCTPGASGRMDCVLYAFLKPLILIFYPESWVRVDSGILFR</sequence>
<reference evidence="2 3" key="1">
    <citation type="submission" date="2018-02" db="EMBL/GenBank/DDBJ databases">
        <title>The genomes of Aspergillus section Nigri reveals drivers in fungal speciation.</title>
        <authorList>
            <consortium name="DOE Joint Genome Institute"/>
            <person name="Vesth T.C."/>
            <person name="Nybo J."/>
            <person name="Theobald S."/>
            <person name="Brandl J."/>
            <person name="Frisvad J.C."/>
            <person name="Nielsen K.F."/>
            <person name="Lyhne E.K."/>
            <person name="Kogle M.E."/>
            <person name="Kuo A."/>
            <person name="Riley R."/>
            <person name="Clum A."/>
            <person name="Nolan M."/>
            <person name="Lipzen A."/>
            <person name="Salamov A."/>
            <person name="Henrissat B."/>
            <person name="Wiebenga A."/>
            <person name="De vries R.P."/>
            <person name="Grigoriev I.V."/>
            <person name="Mortensen U.H."/>
            <person name="Andersen M.R."/>
            <person name="Baker S.E."/>
        </authorList>
    </citation>
    <scope>NUCLEOTIDE SEQUENCE [LARGE SCALE GENOMIC DNA]</scope>
    <source>
        <strain evidence="2 3">CBS 115571</strain>
    </source>
</reference>
<dbReference type="EMBL" id="KZ825136">
    <property type="protein sequence ID" value="PYI19223.1"/>
    <property type="molecule type" value="Genomic_DNA"/>
</dbReference>